<feature type="compositionally biased region" description="Basic and acidic residues" evidence="1">
    <location>
        <begin position="102"/>
        <end position="112"/>
    </location>
</feature>
<name>A0A0C2N4A0_THEKT</name>
<keyword evidence="3" id="KW-1185">Reference proteome</keyword>
<feature type="region of interest" description="Disordered" evidence="1">
    <location>
        <begin position="1"/>
        <end position="64"/>
    </location>
</feature>
<reference evidence="2 3" key="1">
    <citation type="journal article" date="2014" name="Genome Biol. Evol.">
        <title>The genome of the myxosporean Thelohanellus kitauei shows adaptations to nutrient acquisition within its fish host.</title>
        <authorList>
            <person name="Yang Y."/>
            <person name="Xiong J."/>
            <person name="Zhou Z."/>
            <person name="Huo F."/>
            <person name="Miao W."/>
            <person name="Ran C."/>
            <person name="Liu Y."/>
            <person name="Zhang J."/>
            <person name="Feng J."/>
            <person name="Wang M."/>
            <person name="Wang M."/>
            <person name="Wang L."/>
            <person name="Yao B."/>
        </authorList>
    </citation>
    <scope>NUCLEOTIDE SEQUENCE [LARGE SCALE GENOMIC DNA]</scope>
    <source>
        <strain evidence="2">Wuqing</strain>
    </source>
</reference>
<feature type="compositionally biased region" description="Polar residues" evidence="1">
    <location>
        <begin position="20"/>
        <end position="39"/>
    </location>
</feature>
<feature type="region of interest" description="Disordered" evidence="1">
    <location>
        <begin position="77"/>
        <end position="125"/>
    </location>
</feature>
<organism evidence="2 3">
    <name type="scientific">Thelohanellus kitauei</name>
    <name type="common">Myxosporean</name>
    <dbReference type="NCBI Taxonomy" id="669202"/>
    <lineage>
        <taxon>Eukaryota</taxon>
        <taxon>Metazoa</taxon>
        <taxon>Cnidaria</taxon>
        <taxon>Myxozoa</taxon>
        <taxon>Myxosporea</taxon>
        <taxon>Bivalvulida</taxon>
        <taxon>Platysporina</taxon>
        <taxon>Myxobolidae</taxon>
        <taxon>Thelohanellus</taxon>
    </lineage>
</organism>
<accession>A0A0C2N4A0</accession>
<sequence length="142" mass="15358">MLQASSTDATSASGMDASPDQDTITDQQAENPGEMSSRSRFADSALSVSSDERNAIAESDSSDDRFAIADNIADISSSIDSISPPRGNVLQDAASKELQTPESDRGLKRNFDDSPDSGPPATKWRKKDEVFQLIMILFREIL</sequence>
<evidence type="ECO:0000313" key="3">
    <source>
        <dbReference type="Proteomes" id="UP000031668"/>
    </source>
</evidence>
<evidence type="ECO:0000256" key="1">
    <source>
        <dbReference type="SAM" id="MobiDB-lite"/>
    </source>
</evidence>
<protein>
    <submittedName>
        <fullName evidence="2">Uncharacterized protein</fullName>
    </submittedName>
</protein>
<proteinExistence type="predicted"/>
<dbReference type="Proteomes" id="UP000031668">
    <property type="component" value="Unassembled WGS sequence"/>
</dbReference>
<feature type="compositionally biased region" description="Polar residues" evidence="1">
    <location>
        <begin position="1"/>
        <end position="13"/>
    </location>
</feature>
<evidence type="ECO:0000313" key="2">
    <source>
        <dbReference type="EMBL" id="KII71130.1"/>
    </source>
</evidence>
<gene>
    <name evidence="2" type="ORF">RF11_09149</name>
</gene>
<dbReference type="EMBL" id="JWZT01001836">
    <property type="protein sequence ID" value="KII71130.1"/>
    <property type="molecule type" value="Genomic_DNA"/>
</dbReference>
<dbReference type="AlphaFoldDB" id="A0A0C2N4A0"/>
<comment type="caution">
    <text evidence="2">The sequence shown here is derived from an EMBL/GenBank/DDBJ whole genome shotgun (WGS) entry which is preliminary data.</text>
</comment>